<keyword evidence="2 4" id="KW-0479">Metal-binding</keyword>
<dbReference type="GO" id="GO:0020037">
    <property type="term" value="F:heme binding"/>
    <property type="evidence" value="ECO:0007669"/>
    <property type="project" value="InterPro"/>
</dbReference>
<name>A0A0D1KQW6_9SPHN</name>
<keyword evidence="5" id="KW-1133">Transmembrane helix</keyword>
<evidence type="ECO:0000256" key="4">
    <source>
        <dbReference type="PROSITE-ProRule" id="PRU00433"/>
    </source>
</evidence>
<dbReference type="InterPro" id="IPR009056">
    <property type="entry name" value="Cyt_c-like_dom"/>
</dbReference>
<dbReference type="Pfam" id="PF13442">
    <property type="entry name" value="Cytochrome_CBB3"/>
    <property type="match status" value="1"/>
</dbReference>
<dbReference type="GO" id="GO:0046872">
    <property type="term" value="F:metal ion binding"/>
    <property type="evidence" value="ECO:0007669"/>
    <property type="project" value="UniProtKB-KW"/>
</dbReference>
<feature type="domain" description="Cytochrome c" evidence="6">
    <location>
        <begin position="84"/>
        <end position="169"/>
    </location>
</feature>
<reference evidence="7 8" key="1">
    <citation type="submission" date="2015-01" db="EMBL/GenBank/DDBJ databases">
        <title>Genome of Sphingomonas taxi strain 30a.</title>
        <authorList>
            <person name="Eevers N."/>
            <person name="Van Hamme J."/>
            <person name="Bottos E."/>
            <person name="Weyens N."/>
            <person name="Vangronsveld J."/>
        </authorList>
    </citation>
    <scope>NUCLEOTIDE SEQUENCE [LARGE SCALE GENOMIC DNA]</scope>
    <source>
        <strain evidence="7 8">30a</strain>
    </source>
</reference>
<dbReference type="PROSITE" id="PS51007">
    <property type="entry name" value="CYTC"/>
    <property type="match status" value="1"/>
</dbReference>
<feature type="transmembrane region" description="Helical" evidence="5">
    <location>
        <begin position="20"/>
        <end position="42"/>
    </location>
</feature>
<dbReference type="AlphaFoldDB" id="A0A0D1KQW6"/>
<dbReference type="RefSeq" id="WP_017980781.1">
    <property type="nucleotide sequence ID" value="NZ_JAASKC010000015.1"/>
</dbReference>
<dbReference type="EMBL" id="JXTP01000058">
    <property type="protein sequence ID" value="KIU26874.1"/>
    <property type="molecule type" value="Genomic_DNA"/>
</dbReference>
<dbReference type="OrthoDB" id="9773456at2"/>
<keyword evidence="1 4" id="KW-0349">Heme</keyword>
<protein>
    <submittedName>
        <fullName evidence="7">Cytochrome C</fullName>
    </submittedName>
</protein>
<evidence type="ECO:0000313" key="7">
    <source>
        <dbReference type="EMBL" id="KIU26874.1"/>
    </source>
</evidence>
<gene>
    <name evidence="7" type="ORF">SR41_12470</name>
</gene>
<dbReference type="PATRIC" id="fig|1549858.7.peg.883"/>
<keyword evidence="3 4" id="KW-0408">Iron</keyword>
<keyword evidence="5" id="KW-0812">Transmembrane</keyword>
<sequence>MEEQMAQDGRRSIRQHFPSLPFVGALAIVLALGAAAFIYLGVYNIAADEPHTPAVYSMLERLRDRSIEARARGITPPADLASAQRVSVGAGLYGEMCSGCHLGPGVEKSEMSQGLYPQAPELARAQDLTPAQQFWIIKHGVKLSAMPAWGKTHPDPLIWNMVAFVRKLPGMTPEQYKALVASAPADHDEMMKDMPGMK</sequence>
<evidence type="ECO:0000256" key="3">
    <source>
        <dbReference type="ARBA" id="ARBA00023004"/>
    </source>
</evidence>
<evidence type="ECO:0000256" key="5">
    <source>
        <dbReference type="SAM" id="Phobius"/>
    </source>
</evidence>
<dbReference type="SUPFAM" id="SSF46626">
    <property type="entry name" value="Cytochrome c"/>
    <property type="match status" value="1"/>
</dbReference>
<evidence type="ECO:0000313" key="8">
    <source>
        <dbReference type="Proteomes" id="UP000033203"/>
    </source>
</evidence>
<dbReference type="Proteomes" id="UP000033203">
    <property type="component" value="Unassembled WGS sequence"/>
</dbReference>
<evidence type="ECO:0000256" key="2">
    <source>
        <dbReference type="ARBA" id="ARBA00022723"/>
    </source>
</evidence>
<dbReference type="InterPro" id="IPR036909">
    <property type="entry name" value="Cyt_c-like_dom_sf"/>
</dbReference>
<comment type="caution">
    <text evidence="7">The sequence shown here is derived from an EMBL/GenBank/DDBJ whole genome shotgun (WGS) entry which is preliminary data.</text>
</comment>
<dbReference type="Gene3D" id="1.10.760.10">
    <property type="entry name" value="Cytochrome c-like domain"/>
    <property type="match status" value="1"/>
</dbReference>
<dbReference type="GO" id="GO:0009055">
    <property type="term" value="F:electron transfer activity"/>
    <property type="evidence" value="ECO:0007669"/>
    <property type="project" value="InterPro"/>
</dbReference>
<keyword evidence="5" id="KW-0472">Membrane</keyword>
<organism evidence="7 8">
    <name type="scientific">Sphingomonas melonis</name>
    <dbReference type="NCBI Taxonomy" id="152682"/>
    <lineage>
        <taxon>Bacteria</taxon>
        <taxon>Pseudomonadati</taxon>
        <taxon>Pseudomonadota</taxon>
        <taxon>Alphaproteobacteria</taxon>
        <taxon>Sphingomonadales</taxon>
        <taxon>Sphingomonadaceae</taxon>
        <taxon>Sphingomonas</taxon>
    </lineage>
</organism>
<evidence type="ECO:0000256" key="1">
    <source>
        <dbReference type="ARBA" id="ARBA00022617"/>
    </source>
</evidence>
<proteinExistence type="predicted"/>
<dbReference type="GeneID" id="93799767"/>
<accession>A0A0D1KQW6</accession>
<evidence type="ECO:0000259" key="6">
    <source>
        <dbReference type="PROSITE" id="PS51007"/>
    </source>
</evidence>